<dbReference type="GO" id="GO:0005886">
    <property type="term" value="C:plasma membrane"/>
    <property type="evidence" value="ECO:0007669"/>
    <property type="project" value="UniProtKB-SubCell"/>
</dbReference>
<reference evidence="12 13" key="1">
    <citation type="journal article" date="2008" name="Nature">
        <title>The Trichoplax genome and the nature of placozoans.</title>
        <authorList>
            <person name="Srivastava M."/>
            <person name="Begovic E."/>
            <person name="Chapman J."/>
            <person name="Putnam N.H."/>
            <person name="Hellsten U."/>
            <person name="Kawashima T."/>
            <person name="Kuo A."/>
            <person name="Mitros T."/>
            <person name="Salamov A."/>
            <person name="Carpenter M.L."/>
            <person name="Signorovitch A.Y."/>
            <person name="Moreno M.A."/>
            <person name="Kamm K."/>
            <person name="Grimwood J."/>
            <person name="Schmutz J."/>
            <person name="Shapiro H."/>
            <person name="Grigoriev I.V."/>
            <person name="Buss L.W."/>
            <person name="Schierwater B."/>
            <person name="Dellaporta S.L."/>
            <person name="Rokhsar D.S."/>
        </authorList>
    </citation>
    <scope>NUCLEOTIDE SEQUENCE [LARGE SCALE GENOMIC DNA]</scope>
    <source>
        <strain evidence="12 13">Grell-BS-1999</strain>
    </source>
</reference>
<feature type="transmembrane region" description="Helical" evidence="10">
    <location>
        <begin position="70"/>
        <end position="91"/>
    </location>
</feature>
<feature type="transmembrane region" description="Helical" evidence="10">
    <location>
        <begin position="150"/>
        <end position="169"/>
    </location>
</feature>
<evidence type="ECO:0000256" key="9">
    <source>
        <dbReference type="RuleBase" id="RU000688"/>
    </source>
</evidence>
<keyword evidence="5 9" id="KW-0297">G-protein coupled receptor</keyword>
<proteinExistence type="inferred from homology"/>
<feature type="transmembrane region" description="Helical" evidence="10">
    <location>
        <begin position="241"/>
        <end position="261"/>
    </location>
</feature>
<dbReference type="STRING" id="10228.B3RS71"/>
<dbReference type="eggNOG" id="KOG4219">
    <property type="taxonomic scope" value="Eukaryota"/>
</dbReference>
<feature type="transmembrane region" description="Helical" evidence="10">
    <location>
        <begin position="111"/>
        <end position="130"/>
    </location>
</feature>
<dbReference type="Proteomes" id="UP000009022">
    <property type="component" value="Unassembled WGS sequence"/>
</dbReference>
<keyword evidence="4 10" id="KW-1133">Transmembrane helix</keyword>
<dbReference type="PhylomeDB" id="B3RS71"/>
<evidence type="ECO:0000256" key="4">
    <source>
        <dbReference type="ARBA" id="ARBA00022989"/>
    </source>
</evidence>
<keyword evidence="6 10" id="KW-0472">Membrane</keyword>
<dbReference type="InParanoid" id="B3RS71"/>
<name>B3RS71_TRIAD</name>
<dbReference type="AlphaFoldDB" id="B3RS71"/>
<dbReference type="InterPro" id="IPR017452">
    <property type="entry name" value="GPCR_Rhodpsn_7TM"/>
</dbReference>
<dbReference type="CDD" id="cd00637">
    <property type="entry name" value="7tm_classA_rhodopsin-like"/>
    <property type="match status" value="1"/>
</dbReference>
<feature type="transmembrane region" description="Helical" evidence="10">
    <location>
        <begin position="189"/>
        <end position="212"/>
    </location>
</feature>
<evidence type="ECO:0000256" key="1">
    <source>
        <dbReference type="ARBA" id="ARBA00004651"/>
    </source>
</evidence>
<feature type="transmembrane region" description="Helical" evidence="10">
    <location>
        <begin position="36"/>
        <end position="58"/>
    </location>
</feature>
<gene>
    <name evidence="12" type="ORF">TRIADDRAFT_54494</name>
</gene>
<dbReference type="Pfam" id="PF00001">
    <property type="entry name" value="7tm_1"/>
    <property type="match status" value="1"/>
</dbReference>
<evidence type="ECO:0000256" key="7">
    <source>
        <dbReference type="ARBA" id="ARBA00023170"/>
    </source>
</evidence>
<evidence type="ECO:0000313" key="13">
    <source>
        <dbReference type="Proteomes" id="UP000009022"/>
    </source>
</evidence>
<evidence type="ECO:0000313" key="12">
    <source>
        <dbReference type="EMBL" id="EDV27003.1"/>
    </source>
</evidence>
<dbReference type="PANTHER" id="PTHR24228:SF59">
    <property type="entry name" value="NEUROPEPTIDE RECEPTOR 15"/>
    <property type="match status" value="1"/>
</dbReference>
<keyword evidence="3 9" id="KW-0812">Transmembrane</keyword>
<dbReference type="PROSITE" id="PS00237">
    <property type="entry name" value="G_PROTEIN_RECEP_F1_1"/>
    <property type="match status" value="1"/>
</dbReference>
<keyword evidence="7 9" id="KW-0675">Receptor</keyword>
<feature type="transmembrane region" description="Helical" evidence="10">
    <location>
        <begin position="281"/>
        <end position="308"/>
    </location>
</feature>
<dbReference type="CTD" id="6751677"/>
<evidence type="ECO:0000256" key="6">
    <source>
        <dbReference type="ARBA" id="ARBA00023136"/>
    </source>
</evidence>
<dbReference type="PANTHER" id="PTHR24228">
    <property type="entry name" value="B2 BRADYKININ RECEPTOR/ANGIOTENSIN II RECEPTOR"/>
    <property type="match status" value="1"/>
</dbReference>
<dbReference type="FunCoup" id="B3RS71">
    <property type="interactions" value="99"/>
</dbReference>
<protein>
    <recommendedName>
        <fullName evidence="11">G-protein coupled receptors family 1 profile domain-containing protein</fullName>
    </recommendedName>
</protein>
<dbReference type="PROSITE" id="PS50262">
    <property type="entry name" value="G_PROTEIN_RECEP_F1_2"/>
    <property type="match status" value="1"/>
</dbReference>
<dbReference type="InterPro" id="IPR000276">
    <property type="entry name" value="GPCR_Rhodpsn"/>
</dbReference>
<dbReference type="GO" id="GO:0007186">
    <property type="term" value="P:G protein-coupled receptor signaling pathway"/>
    <property type="evidence" value="ECO:0000318"/>
    <property type="project" value="GO_Central"/>
</dbReference>
<dbReference type="GO" id="GO:0004930">
    <property type="term" value="F:G protein-coupled receptor activity"/>
    <property type="evidence" value="ECO:0007669"/>
    <property type="project" value="UniProtKB-KW"/>
</dbReference>
<dbReference type="HOGENOM" id="CLU_730220_0_0_1"/>
<dbReference type="EMBL" id="DS985243">
    <property type="protein sequence ID" value="EDV27003.1"/>
    <property type="molecule type" value="Genomic_DNA"/>
</dbReference>
<feature type="domain" description="G-protein coupled receptors family 1 profile" evidence="11">
    <location>
        <begin position="49"/>
        <end position="305"/>
    </location>
</feature>
<dbReference type="OrthoDB" id="8951197at2759"/>
<accession>B3RS71</accession>
<comment type="similarity">
    <text evidence="9">Belongs to the G-protein coupled receptor 1 family.</text>
</comment>
<dbReference type="GeneID" id="6751677"/>
<keyword evidence="8 9" id="KW-0807">Transducer</keyword>
<comment type="subcellular location">
    <subcellularLocation>
        <location evidence="1">Cell membrane</location>
        <topology evidence="1">Multi-pass membrane protein</topology>
    </subcellularLocation>
</comment>
<dbReference type="SUPFAM" id="SSF81321">
    <property type="entry name" value="Family A G protein-coupled receptor-like"/>
    <property type="match status" value="1"/>
</dbReference>
<dbReference type="PRINTS" id="PR00237">
    <property type="entry name" value="GPCRRHODOPSN"/>
</dbReference>
<evidence type="ECO:0000256" key="10">
    <source>
        <dbReference type="SAM" id="Phobius"/>
    </source>
</evidence>
<organism evidence="12 13">
    <name type="scientific">Trichoplax adhaerens</name>
    <name type="common">Trichoplax reptans</name>
    <dbReference type="NCBI Taxonomy" id="10228"/>
    <lineage>
        <taxon>Eukaryota</taxon>
        <taxon>Metazoa</taxon>
        <taxon>Placozoa</taxon>
        <taxon>Uniplacotomia</taxon>
        <taxon>Trichoplacea</taxon>
        <taxon>Trichoplacidae</taxon>
        <taxon>Trichoplax</taxon>
    </lineage>
</organism>
<evidence type="ECO:0000259" key="11">
    <source>
        <dbReference type="PROSITE" id="PS50262"/>
    </source>
</evidence>
<sequence length="367" mass="41319">MVIESMKTQICPTNLTSAATESVMNTNQTVIYLRNIYLVFSMNFFGIASNTIIIVGTFTKKSLRKPTYYLMANLSACDILTSISMALLVISTMIAMRLKMAEGPFTTLCKIVMIPTYIGYTGSIQTLMIISFERYRAILKANKKLTSRRVGVLVVISWLASLTLASLFINSIGNIGYQCEMNTKHNTLVIIRHTILAVTYFILPAMIMIFLYSKILRRLNSKNSITRNESIRSKQLKRKTIYMLFLTTIIFLICTGPWAAALVFGSVTGRFTSELADDKNVLLMLLATLARISIPISSIYNPIIYCIYNQQIRQLFFPCCCSRSNAVHNSNIDGNSTSKVKFKPIVVSSSQNALEYQRRKIVLKQQG</sequence>
<keyword evidence="2" id="KW-1003">Cell membrane</keyword>
<evidence type="ECO:0000256" key="8">
    <source>
        <dbReference type="ARBA" id="ARBA00023224"/>
    </source>
</evidence>
<dbReference type="RefSeq" id="XP_002110999.1">
    <property type="nucleotide sequence ID" value="XM_002110963.1"/>
</dbReference>
<evidence type="ECO:0000256" key="3">
    <source>
        <dbReference type="ARBA" id="ARBA00022692"/>
    </source>
</evidence>
<evidence type="ECO:0000256" key="2">
    <source>
        <dbReference type="ARBA" id="ARBA00022475"/>
    </source>
</evidence>
<dbReference type="KEGG" id="tad:TRIADDRAFT_54494"/>
<dbReference type="Gene3D" id="1.20.1070.10">
    <property type="entry name" value="Rhodopsin 7-helix transmembrane proteins"/>
    <property type="match status" value="1"/>
</dbReference>
<evidence type="ECO:0000256" key="5">
    <source>
        <dbReference type="ARBA" id="ARBA00023040"/>
    </source>
</evidence>
<keyword evidence="13" id="KW-1185">Reference proteome</keyword>